<accession>A0A0G4NVH0</accession>
<dbReference type="Proteomes" id="UP000053732">
    <property type="component" value="Unassembled WGS sequence"/>
</dbReference>
<protein>
    <submittedName>
        <fullName evidence="1">Str. FM013</fullName>
    </submittedName>
</protein>
<evidence type="ECO:0000313" key="2">
    <source>
        <dbReference type="Proteomes" id="UP000053732"/>
    </source>
</evidence>
<dbReference type="EMBL" id="HG793134">
    <property type="protein sequence ID" value="CRL18101.1"/>
    <property type="molecule type" value="Genomic_DNA"/>
</dbReference>
<reference evidence="1 2" key="1">
    <citation type="journal article" date="2014" name="Nat. Commun.">
        <title>Multiple recent horizontal transfers of a large genomic region in cheese making fungi.</title>
        <authorList>
            <person name="Cheeseman K."/>
            <person name="Ropars J."/>
            <person name="Renault P."/>
            <person name="Dupont J."/>
            <person name="Gouzy J."/>
            <person name="Branca A."/>
            <person name="Abraham A.L."/>
            <person name="Ceppi M."/>
            <person name="Conseiller E."/>
            <person name="Debuchy R."/>
            <person name="Malagnac F."/>
            <person name="Goarin A."/>
            <person name="Silar P."/>
            <person name="Lacoste S."/>
            <person name="Sallet E."/>
            <person name="Bensimon A."/>
            <person name="Giraud T."/>
            <person name="Brygoo Y."/>
        </authorList>
    </citation>
    <scope>NUCLEOTIDE SEQUENCE [LARGE SCALE GENOMIC DNA]</scope>
    <source>
        <strain evidence="2">FM 013</strain>
    </source>
</reference>
<name>A0A0G4NVH0_PENC3</name>
<dbReference type="AlphaFoldDB" id="A0A0G4NVH0"/>
<organism evidence="1 2">
    <name type="scientific">Penicillium camemberti (strain FM 013)</name>
    <dbReference type="NCBI Taxonomy" id="1429867"/>
    <lineage>
        <taxon>Eukaryota</taxon>
        <taxon>Fungi</taxon>
        <taxon>Dikarya</taxon>
        <taxon>Ascomycota</taxon>
        <taxon>Pezizomycotina</taxon>
        <taxon>Eurotiomycetes</taxon>
        <taxon>Eurotiomycetidae</taxon>
        <taxon>Eurotiales</taxon>
        <taxon>Aspergillaceae</taxon>
        <taxon>Penicillium</taxon>
    </lineage>
</organism>
<keyword evidence="2" id="KW-1185">Reference proteome</keyword>
<sequence length="59" mass="6589">MPICRQREVIELSHKEMFGCGLIADPTRTGPPSLMIQLKIDDLRAVALRALNRMNLSPA</sequence>
<proteinExistence type="predicted"/>
<gene>
    <name evidence="1" type="ORF">PCAMFM013_S001g001061</name>
</gene>
<evidence type="ECO:0000313" key="1">
    <source>
        <dbReference type="EMBL" id="CRL18101.1"/>
    </source>
</evidence>